<dbReference type="GO" id="GO:0005886">
    <property type="term" value="C:plasma membrane"/>
    <property type="evidence" value="ECO:0007669"/>
    <property type="project" value="TreeGrafter"/>
</dbReference>
<sequence length="427" mass="45442">MSQATDRLAAIAARRAAGERCGIASICSAHPLVIEAALRHGKARDADVLIEATCNQVNHEGGYTGMTPADFRRFVEAIAGKIGFSLDRLVLGGDHLGPNPWKQLPAPEAMAKASRMVDAYAEAGFTKIHLDASMGCAGEGAAPPDATIAARAAELAAVAEAAAERMGGTKPVYVIGTEVPVPGGALEAMDHLAVTTPEAARETVRIHRDAFSRRGLDQAFSRTLGVVVQPGVEFGNAEVITYKPERARALAGTLRDLPQFVFEAHSTDYQPVSALIALVDDGFAILKVGPWLTFALREALYGLSHIADILAPDPARESLPVAMERVMLAAPGNWNNYYHGSQAEQRIERHFSYSDRIRYYWPAPSAQQAADALMQALGDRDIPLPLISQYLGRLNGAVANGSVAPKAEALLIASVTEVLDIYASATA</sequence>
<comment type="caution">
    <text evidence="2">The sequence shown here is derived from an EMBL/GenBank/DDBJ whole genome shotgun (WGS) entry which is preliminary data.</text>
</comment>
<keyword evidence="2" id="KW-0456">Lyase</keyword>
<dbReference type="SUPFAM" id="SSF51569">
    <property type="entry name" value="Aldolase"/>
    <property type="match status" value="1"/>
</dbReference>
<dbReference type="Pfam" id="PF08013">
    <property type="entry name" value="GatZ_KbaZ-like"/>
    <property type="match status" value="1"/>
</dbReference>
<keyword evidence="3" id="KW-1185">Reference proteome</keyword>
<accession>A0A8T9APZ1</accession>
<name>A0A8T9APZ1_9HYPH</name>
<dbReference type="PIRSF" id="PIRSF009264">
    <property type="entry name" value="TagBP_ald_AgaZ"/>
    <property type="match status" value="1"/>
</dbReference>
<dbReference type="Gene3D" id="3.20.20.70">
    <property type="entry name" value="Aldolase class I"/>
    <property type="match status" value="1"/>
</dbReference>
<dbReference type="Proteomes" id="UP000235507">
    <property type="component" value="Unassembled WGS sequence"/>
</dbReference>
<reference evidence="2" key="1">
    <citation type="submission" date="2019-07" db="EMBL/GenBank/DDBJ databases">
        <title>Mesorhizobum intechiensis sp. nov. isolated from nodules of Lotus tenuis growing in lowlands of the Flooding Pampa, Argentina.</title>
        <authorList>
            <person name="Estrella M.J."/>
            <person name="Torres Tejerizo G.A."/>
            <person name="Cumpa Velazquez L.M."/>
            <person name="Fontana F."/>
            <person name="Hansen L."/>
            <person name="Pistorio M."/>
            <person name="Sannazzaro A.I."/>
        </authorList>
    </citation>
    <scope>NUCLEOTIDE SEQUENCE</scope>
    <source>
        <strain evidence="2">BD68</strain>
    </source>
</reference>
<proteinExistence type="predicted"/>
<dbReference type="InterPro" id="IPR012062">
    <property type="entry name" value="GatZ/KbaZ-like"/>
</dbReference>
<protein>
    <submittedName>
        <fullName evidence="2">D-tagatose-bisphosphate aldolase, class II, non-catalytic subunit</fullName>
        <ecNumber evidence="2">4.1.2.40</ecNumber>
    </submittedName>
</protein>
<evidence type="ECO:0000313" key="2">
    <source>
        <dbReference type="EMBL" id="TSE09704.1"/>
    </source>
</evidence>
<dbReference type="InterPro" id="IPR013785">
    <property type="entry name" value="Aldolase_TIM"/>
</dbReference>
<dbReference type="OrthoDB" id="1672942at2"/>
<comment type="pathway">
    <text evidence="1">Carbohydrate metabolism.</text>
</comment>
<evidence type="ECO:0000313" key="3">
    <source>
        <dbReference type="Proteomes" id="UP000235507"/>
    </source>
</evidence>
<dbReference type="EC" id="4.1.2.40" evidence="2"/>
<dbReference type="PANTHER" id="PTHR32502">
    <property type="entry name" value="N-ACETYLGALACTOSAMINE PERMEASE II COMPONENT-RELATED"/>
    <property type="match status" value="1"/>
</dbReference>
<organism evidence="2 3">
    <name type="scientific">Mesorhizobium intechi</name>
    <dbReference type="NCBI Taxonomy" id="537601"/>
    <lineage>
        <taxon>Bacteria</taxon>
        <taxon>Pseudomonadati</taxon>
        <taxon>Pseudomonadota</taxon>
        <taxon>Alphaproteobacteria</taxon>
        <taxon>Hyphomicrobiales</taxon>
        <taxon>Phyllobacteriaceae</taxon>
        <taxon>Mesorhizobium</taxon>
    </lineage>
</organism>
<dbReference type="GO" id="GO:0009401">
    <property type="term" value="P:phosphoenolpyruvate-dependent sugar phosphotransferase system"/>
    <property type="evidence" value="ECO:0007669"/>
    <property type="project" value="TreeGrafter"/>
</dbReference>
<dbReference type="Gene3D" id="1.10.400.20">
    <property type="entry name" value="putative tagatose 6-phosphate kinase domain like"/>
    <property type="match status" value="1"/>
</dbReference>
<dbReference type="GO" id="GO:0005975">
    <property type="term" value="P:carbohydrate metabolic process"/>
    <property type="evidence" value="ECO:0007669"/>
    <property type="project" value="InterPro"/>
</dbReference>
<gene>
    <name evidence="2" type="ORF">C1D09_015660</name>
</gene>
<dbReference type="RefSeq" id="WP_143975167.1">
    <property type="nucleotide sequence ID" value="NZ_PNOT02000187.1"/>
</dbReference>
<dbReference type="AlphaFoldDB" id="A0A8T9APZ1"/>
<dbReference type="PANTHER" id="PTHR32502:SF2">
    <property type="entry name" value="D-TAGATOSE-1,6-BISPHOSPHATE ALDOLASE SUBUNIT KBAZ"/>
    <property type="match status" value="1"/>
</dbReference>
<evidence type="ECO:0000256" key="1">
    <source>
        <dbReference type="ARBA" id="ARBA00005007"/>
    </source>
</evidence>
<dbReference type="EMBL" id="PNOT02000187">
    <property type="protein sequence ID" value="TSE09704.1"/>
    <property type="molecule type" value="Genomic_DNA"/>
</dbReference>
<dbReference type="InterPro" id="IPR050303">
    <property type="entry name" value="GatZ_KbaZ_carbometab"/>
</dbReference>
<dbReference type="NCBIfam" id="TIGR02810">
    <property type="entry name" value="agaZ_gatZ"/>
    <property type="match status" value="1"/>
</dbReference>
<dbReference type="GO" id="GO:0009025">
    <property type="term" value="F:tagatose-bisphosphate aldolase activity"/>
    <property type="evidence" value="ECO:0007669"/>
    <property type="project" value="UniProtKB-EC"/>
</dbReference>